<keyword evidence="5 6" id="KW-0472">Membrane</keyword>
<dbReference type="KEGG" id="sman:C12CBH8_10330"/>
<keyword evidence="3 6" id="KW-0812">Transmembrane</keyword>
<protein>
    <submittedName>
        <fullName evidence="7">Magnesium transporter</fullName>
    </submittedName>
</protein>
<keyword evidence="8" id="KW-1185">Reference proteome</keyword>
<dbReference type="InterPro" id="IPR047199">
    <property type="entry name" value="CorA-like"/>
</dbReference>
<dbReference type="SUPFAM" id="SSF144083">
    <property type="entry name" value="Magnesium transport protein CorA, transmembrane region"/>
    <property type="match status" value="1"/>
</dbReference>
<name>A0A7I8D6X4_9FIRM</name>
<dbReference type="GO" id="GO:0016020">
    <property type="term" value="C:membrane"/>
    <property type="evidence" value="ECO:0007669"/>
    <property type="project" value="UniProtKB-SubCell"/>
</dbReference>
<evidence type="ECO:0000256" key="1">
    <source>
        <dbReference type="ARBA" id="ARBA00004141"/>
    </source>
</evidence>
<dbReference type="EMBL" id="AP023321">
    <property type="protein sequence ID" value="BCI60394.1"/>
    <property type="molecule type" value="Genomic_DNA"/>
</dbReference>
<evidence type="ECO:0000256" key="2">
    <source>
        <dbReference type="ARBA" id="ARBA00009765"/>
    </source>
</evidence>
<dbReference type="Gene3D" id="3.30.460.20">
    <property type="entry name" value="CorA soluble domain-like"/>
    <property type="match status" value="1"/>
</dbReference>
<accession>A0A7I8D6X4</accession>
<feature type="transmembrane region" description="Helical" evidence="6">
    <location>
        <begin position="254"/>
        <end position="273"/>
    </location>
</feature>
<dbReference type="GO" id="GO:0046873">
    <property type="term" value="F:metal ion transmembrane transporter activity"/>
    <property type="evidence" value="ECO:0007669"/>
    <property type="project" value="InterPro"/>
</dbReference>
<dbReference type="CDD" id="cd12827">
    <property type="entry name" value="EcCorA_ZntB-like_u2"/>
    <property type="match status" value="1"/>
</dbReference>
<dbReference type="InterPro" id="IPR045861">
    <property type="entry name" value="CorA_cytoplasmic_dom"/>
</dbReference>
<evidence type="ECO:0000313" key="7">
    <source>
        <dbReference type="EMBL" id="BCI60394.1"/>
    </source>
</evidence>
<dbReference type="InterPro" id="IPR045863">
    <property type="entry name" value="CorA_TM1_TM2"/>
</dbReference>
<feature type="transmembrane region" description="Helical" evidence="6">
    <location>
        <begin position="285"/>
        <end position="304"/>
    </location>
</feature>
<dbReference type="SUPFAM" id="SSF143865">
    <property type="entry name" value="CorA soluble domain-like"/>
    <property type="match status" value="1"/>
</dbReference>
<dbReference type="AlphaFoldDB" id="A0A7I8D6X4"/>
<reference evidence="8" key="1">
    <citation type="submission" date="2020-07" db="EMBL/GenBank/DDBJ databases">
        <title>Complete genome sequencing of Clostridia bacterium strain 12CBH8.</title>
        <authorList>
            <person name="Sakamoto M."/>
            <person name="Murakami T."/>
            <person name="Mori H."/>
        </authorList>
    </citation>
    <scope>NUCLEOTIDE SEQUENCE [LARGE SCALE GENOMIC DNA]</scope>
    <source>
        <strain evidence="8">12CBH8</strain>
    </source>
</reference>
<proteinExistence type="inferred from homology"/>
<gene>
    <name evidence="7" type="ORF">C12CBH8_10330</name>
</gene>
<sequence length="309" mass="35360">MINFYKSTNGHIHSISECEEGCWINVIDPTEQEIERLVRDFEVEPEFVRAALDEEESSRIETEEGTTLIILDVPVSEAKEGDPQVYSTMPIGILVTPRHVLTICLYENSVLNELAQGMVKNAHTALKTQFVLHIMLRMSLRYLQYLKQIDKMQHHVETQLRKSMRNKELIQLLELEKSLVYFSTSLKADEITMEKLMRGRYLKLYEEDQDLLEDCLIEIKQAIEMSNIYLNILSGTMDAFASVISNNLNIVMKVLTSITIVMAIPTIIFSFYGMNVDGLPFASNIWFPIALSLAAVAITGFALYKKDMF</sequence>
<comment type="similarity">
    <text evidence="2">Belongs to the CorA metal ion transporter (MIT) (TC 1.A.35) family.</text>
</comment>
<dbReference type="PANTHER" id="PTHR47891">
    <property type="entry name" value="TRANSPORTER-RELATED"/>
    <property type="match status" value="1"/>
</dbReference>
<evidence type="ECO:0000256" key="5">
    <source>
        <dbReference type="ARBA" id="ARBA00023136"/>
    </source>
</evidence>
<dbReference type="Proteomes" id="UP000593890">
    <property type="component" value="Chromosome"/>
</dbReference>
<evidence type="ECO:0000256" key="6">
    <source>
        <dbReference type="SAM" id="Phobius"/>
    </source>
</evidence>
<evidence type="ECO:0000313" key="8">
    <source>
        <dbReference type="Proteomes" id="UP000593890"/>
    </source>
</evidence>
<dbReference type="Gene3D" id="1.20.58.340">
    <property type="entry name" value="Magnesium transport protein CorA, transmembrane region"/>
    <property type="match status" value="2"/>
</dbReference>
<evidence type="ECO:0000256" key="3">
    <source>
        <dbReference type="ARBA" id="ARBA00022692"/>
    </source>
</evidence>
<dbReference type="Pfam" id="PF01544">
    <property type="entry name" value="CorA"/>
    <property type="match status" value="1"/>
</dbReference>
<keyword evidence="4 6" id="KW-1133">Transmembrane helix</keyword>
<dbReference type="InterPro" id="IPR002523">
    <property type="entry name" value="MgTranspt_CorA/ZnTranspt_ZntB"/>
</dbReference>
<organism evidence="7 8">
    <name type="scientific">Solibaculum mannosilyticum</name>
    <dbReference type="NCBI Taxonomy" id="2780922"/>
    <lineage>
        <taxon>Bacteria</taxon>
        <taxon>Bacillati</taxon>
        <taxon>Bacillota</taxon>
        <taxon>Clostridia</taxon>
        <taxon>Eubacteriales</taxon>
        <taxon>Oscillospiraceae</taxon>
        <taxon>Solibaculum</taxon>
    </lineage>
</organism>
<dbReference type="PANTHER" id="PTHR47891:SF2">
    <property type="entry name" value="MAGNESIUM AND COBALT TRANSPORTER"/>
    <property type="match status" value="1"/>
</dbReference>
<comment type="subcellular location">
    <subcellularLocation>
        <location evidence="1">Membrane</location>
        <topology evidence="1">Multi-pass membrane protein</topology>
    </subcellularLocation>
</comment>
<dbReference type="RefSeq" id="WP_090263335.1">
    <property type="nucleotide sequence ID" value="NZ_AP023321.1"/>
</dbReference>
<evidence type="ECO:0000256" key="4">
    <source>
        <dbReference type="ARBA" id="ARBA00022989"/>
    </source>
</evidence>